<evidence type="ECO:0000313" key="2">
    <source>
        <dbReference type="EMBL" id="PJZ64094.1"/>
    </source>
</evidence>
<proteinExistence type="predicted"/>
<evidence type="ECO:0000313" key="3">
    <source>
        <dbReference type="Proteomes" id="UP000231912"/>
    </source>
</evidence>
<accession>A0A2M9Z6T3</accession>
<dbReference type="InterPro" id="IPR058684">
    <property type="entry name" value="YopA_M"/>
</dbReference>
<organism evidence="2 3">
    <name type="scientific">Leptospira wolffii</name>
    <dbReference type="NCBI Taxonomy" id="409998"/>
    <lineage>
        <taxon>Bacteria</taxon>
        <taxon>Pseudomonadati</taxon>
        <taxon>Spirochaetota</taxon>
        <taxon>Spirochaetia</taxon>
        <taxon>Leptospirales</taxon>
        <taxon>Leptospiraceae</taxon>
        <taxon>Leptospira</taxon>
    </lineage>
</organism>
<sequence>MFKIIPKTLRSRFFSKRSNERFVIGKFAYKLIQNNRDIALEGLLKYFLSPFPHVELNTQLNYHLTISFGDCEIEVEKRKYKASIFRISHFEGKTSLKIRIIESVIVGSNINADFILCHIPNFIDNEGFATQTGRGIIHGRLVLEDEEYKIILDKLFDFDRIIKNLWYFPGTSITHKAIICKKNEQKTTFEEFEKKLKDLDLFLSFLKGSRIKSILHLGYKINYFGRLKILKRPFYIFRKLFFQKGLFRKKPLLSLRFLFAKEEKIWEYLRYEPKFEYYKVDRSFFRFDISEDIMKLYPKFVSKVGDVNWGRGLKLVLDIYFQTNKKDADYITLININQIVFEAISWLKFVEIDCKYNASDYKKSNLYPAHKKLKELLSWLNVSDVIPIELKELQQFGSSINRNSASEVVTYIRNCYVHPSQIHILNSFSEKMMEEAWTLSCHYIDLILLRIIEHDTNYYNRIKNKVELVPW</sequence>
<reference evidence="2 3" key="1">
    <citation type="submission" date="2017-07" db="EMBL/GenBank/DDBJ databases">
        <title>Leptospira spp. isolated from tropical soils.</title>
        <authorList>
            <person name="Thibeaux R."/>
            <person name="Iraola G."/>
            <person name="Ferres I."/>
            <person name="Bierque E."/>
            <person name="Girault D."/>
            <person name="Soupe-Gilbert M.-E."/>
            <person name="Picardeau M."/>
            <person name="Goarant C."/>
        </authorList>
    </citation>
    <scope>NUCLEOTIDE SEQUENCE [LARGE SCALE GENOMIC DNA]</scope>
    <source>
        <strain evidence="2 3">FH2-C-A2</strain>
    </source>
</reference>
<dbReference type="RefSeq" id="WP_125250374.1">
    <property type="nucleotide sequence ID" value="NZ_NPDT01000014.1"/>
</dbReference>
<evidence type="ECO:0000259" key="1">
    <source>
        <dbReference type="Pfam" id="PF26308"/>
    </source>
</evidence>
<dbReference type="EMBL" id="NPDT01000014">
    <property type="protein sequence ID" value="PJZ64094.1"/>
    <property type="molecule type" value="Genomic_DNA"/>
</dbReference>
<protein>
    <recommendedName>
        <fullName evidence="1">YopA central domain-containing protein</fullName>
    </recommendedName>
</protein>
<dbReference type="AlphaFoldDB" id="A0A2M9Z6T3"/>
<gene>
    <name evidence="2" type="ORF">CH371_19930</name>
</gene>
<dbReference type="Pfam" id="PF26308">
    <property type="entry name" value="YopA_M"/>
    <property type="match status" value="1"/>
</dbReference>
<dbReference type="Proteomes" id="UP000231912">
    <property type="component" value="Unassembled WGS sequence"/>
</dbReference>
<feature type="domain" description="YopA central" evidence="1">
    <location>
        <begin position="109"/>
        <end position="220"/>
    </location>
</feature>
<comment type="caution">
    <text evidence="2">The sequence shown here is derived from an EMBL/GenBank/DDBJ whole genome shotgun (WGS) entry which is preliminary data.</text>
</comment>
<name>A0A2M9Z6T3_9LEPT</name>